<organism evidence="9 10">
    <name type="scientific">Caballeronia sordidicola</name>
    <name type="common">Burkholderia sordidicola</name>
    <dbReference type="NCBI Taxonomy" id="196367"/>
    <lineage>
        <taxon>Bacteria</taxon>
        <taxon>Pseudomonadati</taxon>
        <taxon>Pseudomonadota</taxon>
        <taxon>Betaproteobacteria</taxon>
        <taxon>Burkholderiales</taxon>
        <taxon>Burkholderiaceae</taxon>
        <taxon>Caballeronia</taxon>
    </lineage>
</organism>
<feature type="domain" description="Alcohol dehydrogenase-like C-terminal" evidence="7">
    <location>
        <begin position="196"/>
        <end position="313"/>
    </location>
</feature>
<keyword evidence="2 6" id="KW-0479">Metal-binding</keyword>
<evidence type="ECO:0000259" key="7">
    <source>
        <dbReference type="Pfam" id="PF00107"/>
    </source>
</evidence>
<keyword evidence="4" id="KW-0560">Oxidoreductase</keyword>
<evidence type="ECO:0000313" key="9">
    <source>
        <dbReference type="EMBL" id="SAL10516.1"/>
    </source>
</evidence>
<dbReference type="InterPro" id="IPR011032">
    <property type="entry name" value="GroES-like_sf"/>
</dbReference>
<name>A0A158ESM4_CABSO</name>
<dbReference type="InterPro" id="IPR013149">
    <property type="entry name" value="ADH-like_C"/>
</dbReference>
<evidence type="ECO:0000313" key="10">
    <source>
        <dbReference type="Proteomes" id="UP000054893"/>
    </source>
</evidence>
<dbReference type="Gene3D" id="3.40.50.720">
    <property type="entry name" value="NAD(P)-binding Rossmann-like Domain"/>
    <property type="match status" value="1"/>
</dbReference>
<accession>A0A158ESM4</accession>
<evidence type="ECO:0000256" key="1">
    <source>
        <dbReference type="ARBA" id="ARBA00001947"/>
    </source>
</evidence>
<dbReference type="SUPFAM" id="SSF50129">
    <property type="entry name" value="GroES-like"/>
    <property type="match status" value="2"/>
</dbReference>
<evidence type="ECO:0000256" key="4">
    <source>
        <dbReference type="ARBA" id="ARBA00023002"/>
    </source>
</evidence>
<dbReference type="GO" id="GO:0005829">
    <property type="term" value="C:cytosol"/>
    <property type="evidence" value="ECO:0007669"/>
    <property type="project" value="TreeGrafter"/>
</dbReference>
<comment type="similarity">
    <text evidence="6">Belongs to the zinc-containing alcohol dehydrogenase family.</text>
</comment>
<dbReference type="PROSITE" id="PS00059">
    <property type="entry name" value="ADH_ZINC"/>
    <property type="match status" value="1"/>
</dbReference>
<dbReference type="Pfam" id="PF00107">
    <property type="entry name" value="ADH_zinc_N"/>
    <property type="match status" value="1"/>
</dbReference>
<evidence type="ECO:0000256" key="2">
    <source>
        <dbReference type="ARBA" id="ARBA00022723"/>
    </source>
</evidence>
<dbReference type="Gene3D" id="3.90.180.10">
    <property type="entry name" value="Medium-chain alcohol dehydrogenases, catalytic domain"/>
    <property type="match status" value="1"/>
</dbReference>
<dbReference type="AlphaFoldDB" id="A0A158ESM4"/>
<dbReference type="InterPro" id="IPR036291">
    <property type="entry name" value="NAD(P)-bd_dom_sf"/>
</dbReference>
<dbReference type="InterPro" id="IPR002328">
    <property type="entry name" value="ADH_Zn_CS"/>
</dbReference>
<gene>
    <name evidence="9" type="ORF">AWB64_00290</name>
</gene>
<dbReference type="GO" id="GO:0008270">
    <property type="term" value="F:zinc ion binding"/>
    <property type="evidence" value="ECO:0007669"/>
    <property type="project" value="InterPro"/>
</dbReference>
<proteinExistence type="inferred from homology"/>
<dbReference type="EMBL" id="FCOC02000001">
    <property type="protein sequence ID" value="SAL10516.1"/>
    <property type="molecule type" value="Genomic_DNA"/>
</dbReference>
<comment type="cofactor">
    <cofactor evidence="1 6">
        <name>Zn(2+)</name>
        <dbReference type="ChEBI" id="CHEBI:29105"/>
    </cofactor>
</comment>
<sequence>MIKSLAAICVAPHLPFVIDEILVDGPGAGEVLVEIAASGLCHTDLTAIEGSNSSCVYPAVLGHEGAGRVIETGPGVSTLRPGDHVIPLYGPECGVCKMCLSRRTNLCWSIKSTRDRGVMPDGSPRFRWQGEPLHHFMGTSTFSRYTVVPEIALCRIREDAPLDTVCLLGCGVTTGVGAALADVREGDNVVVFGLGGIGVNIVQGARIAGAHAIIGVDLHASKAQIARELGMTHYVDASAGRVLEEIRDVCDGGADVAFECTGHVAVMRQALDCCHAGWGTCVLLGVEPRDALMQVPPVAVRYGRTVKGSYFGGVRGRTGLGRIVDLYMDGHIDIDRLVTRRLPFEQINRGFELMVSGESLRSVVSFT</sequence>
<evidence type="ECO:0000256" key="3">
    <source>
        <dbReference type="ARBA" id="ARBA00022833"/>
    </source>
</evidence>
<keyword evidence="3 6" id="KW-0862">Zinc</keyword>
<feature type="domain" description="Alcohol dehydrogenase-like N-terminal" evidence="8">
    <location>
        <begin position="27"/>
        <end position="155"/>
    </location>
</feature>
<dbReference type="InterPro" id="IPR013154">
    <property type="entry name" value="ADH-like_N"/>
</dbReference>
<dbReference type="Proteomes" id="UP000054893">
    <property type="component" value="Unassembled WGS sequence"/>
</dbReference>
<keyword evidence="5" id="KW-0520">NAD</keyword>
<dbReference type="PANTHER" id="PTHR43880:SF12">
    <property type="entry name" value="ALCOHOL DEHYDROGENASE CLASS-3"/>
    <property type="match status" value="1"/>
</dbReference>
<dbReference type="FunFam" id="3.40.50.720:FF:000003">
    <property type="entry name" value="S-(hydroxymethyl)glutathione dehydrogenase"/>
    <property type="match status" value="1"/>
</dbReference>
<dbReference type="OrthoDB" id="9770544at2"/>
<evidence type="ECO:0000259" key="8">
    <source>
        <dbReference type="Pfam" id="PF08240"/>
    </source>
</evidence>
<reference evidence="9 10" key="1">
    <citation type="submission" date="2016-01" db="EMBL/GenBank/DDBJ databases">
        <authorList>
            <person name="Oliw E.H."/>
        </authorList>
    </citation>
    <scope>NUCLEOTIDE SEQUENCE [LARGE SCALE GENOMIC DNA]</scope>
    <source>
        <strain evidence="9">LMG 22029</strain>
    </source>
</reference>
<dbReference type="SUPFAM" id="SSF51735">
    <property type="entry name" value="NAD(P)-binding Rossmann-fold domains"/>
    <property type="match status" value="1"/>
</dbReference>
<dbReference type="Pfam" id="PF08240">
    <property type="entry name" value="ADH_N"/>
    <property type="match status" value="1"/>
</dbReference>
<protein>
    <submittedName>
        <fullName evidence="9">Alcohol dehydrogenase</fullName>
    </submittedName>
</protein>
<dbReference type="PANTHER" id="PTHR43880">
    <property type="entry name" value="ALCOHOL DEHYDROGENASE"/>
    <property type="match status" value="1"/>
</dbReference>
<dbReference type="GO" id="GO:0046294">
    <property type="term" value="P:formaldehyde catabolic process"/>
    <property type="evidence" value="ECO:0007669"/>
    <property type="project" value="TreeGrafter"/>
</dbReference>
<evidence type="ECO:0000256" key="5">
    <source>
        <dbReference type="ARBA" id="ARBA00023027"/>
    </source>
</evidence>
<evidence type="ECO:0000256" key="6">
    <source>
        <dbReference type="RuleBase" id="RU361277"/>
    </source>
</evidence>
<dbReference type="GO" id="GO:0051903">
    <property type="term" value="F:S-(hydroxymethyl)glutathione dehydrogenase [NAD(P)+] activity"/>
    <property type="evidence" value="ECO:0007669"/>
    <property type="project" value="TreeGrafter"/>
</dbReference>